<dbReference type="AlphaFoldDB" id="A0A1A8TMS6"/>
<dbReference type="STRING" id="1792290.MSP8886_02892"/>
<proteinExistence type="predicted"/>
<protein>
    <submittedName>
        <fullName evidence="2">Alpha/beta hydrolase family protein</fullName>
    </submittedName>
</protein>
<name>A0A1A8TMS6_9GAMM</name>
<dbReference type="OrthoDB" id="652634at2"/>
<keyword evidence="3" id="KW-1185">Reference proteome</keyword>
<organism evidence="2 3">
    <name type="scientific">Marinomonas spartinae</name>
    <dbReference type="NCBI Taxonomy" id="1792290"/>
    <lineage>
        <taxon>Bacteria</taxon>
        <taxon>Pseudomonadati</taxon>
        <taxon>Pseudomonadota</taxon>
        <taxon>Gammaproteobacteria</taxon>
        <taxon>Oceanospirillales</taxon>
        <taxon>Oceanospirillaceae</taxon>
        <taxon>Marinomonas</taxon>
    </lineage>
</organism>
<dbReference type="SUPFAM" id="SSF53474">
    <property type="entry name" value="alpha/beta-Hydrolases"/>
    <property type="match status" value="1"/>
</dbReference>
<feature type="domain" description="KANL3/Tex30 alpha/beta hydrolase-like" evidence="1">
    <location>
        <begin position="6"/>
        <end position="190"/>
    </location>
</feature>
<reference evidence="2 3" key="1">
    <citation type="submission" date="2016-06" db="EMBL/GenBank/DDBJ databases">
        <authorList>
            <person name="Kjaerup R.B."/>
            <person name="Dalgaard T.S."/>
            <person name="Juul-Madsen H.R."/>
        </authorList>
    </citation>
    <scope>NUCLEOTIDE SEQUENCE [LARGE SCALE GENOMIC DNA]</scope>
    <source>
        <strain evidence="2 3">CECT 8886</strain>
    </source>
</reference>
<dbReference type="GO" id="GO:0016787">
    <property type="term" value="F:hydrolase activity"/>
    <property type="evidence" value="ECO:0007669"/>
    <property type="project" value="UniProtKB-KW"/>
</dbReference>
<dbReference type="Gene3D" id="3.40.50.1820">
    <property type="entry name" value="alpha/beta hydrolase"/>
    <property type="match status" value="1"/>
</dbReference>
<gene>
    <name evidence="2" type="ORF">MSP8886_02892</name>
</gene>
<evidence type="ECO:0000259" key="1">
    <source>
        <dbReference type="Pfam" id="PF20408"/>
    </source>
</evidence>
<dbReference type="InterPro" id="IPR026555">
    <property type="entry name" value="NSL3/Tex30"/>
</dbReference>
<dbReference type="InterPro" id="IPR029058">
    <property type="entry name" value="AB_hydrolase_fold"/>
</dbReference>
<dbReference type="EMBL" id="FLOB01000007">
    <property type="protein sequence ID" value="SBS33917.1"/>
    <property type="molecule type" value="Genomic_DNA"/>
</dbReference>
<dbReference type="Pfam" id="PF20408">
    <property type="entry name" value="Abhydrolase_11"/>
    <property type="match status" value="1"/>
</dbReference>
<dbReference type="RefSeq" id="WP_067017619.1">
    <property type="nucleotide sequence ID" value="NZ_FLOB01000007.1"/>
</dbReference>
<evidence type="ECO:0000313" key="2">
    <source>
        <dbReference type="EMBL" id="SBS33917.1"/>
    </source>
</evidence>
<dbReference type="PANTHER" id="PTHR13136">
    <property type="entry name" value="TESTIS DEVELOPMENT PROTEIN PRTD"/>
    <property type="match status" value="1"/>
</dbReference>
<sequence>MKTFPIYLAHGAGVGHEKSTFLQHISRQLEEKVCPVMPVTFAYMREQEATGKKRPPPRFDKLIPEFKSCLNNSGPLIVAGKSMGGRVATQLANDERVKGVICFGFPFHPPGKPEKHRLEFLDSVEVPCLIIQGTRDVFGKPDWVLEQVFNKNIDIVWVEGADHDFKTLKKQAITQEQVASMVASVVERWLSEKFV</sequence>
<dbReference type="InterPro" id="IPR046879">
    <property type="entry name" value="KANL3/Tex30_Abhydrolase"/>
</dbReference>
<evidence type="ECO:0000313" key="3">
    <source>
        <dbReference type="Proteomes" id="UP000092544"/>
    </source>
</evidence>
<accession>A0A1A8TMS6</accession>
<dbReference type="PANTHER" id="PTHR13136:SF11">
    <property type="entry name" value="TESTIS-EXPRESSED PROTEIN 30"/>
    <property type="match status" value="1"/>
</dbReference>
<dbReference type="Proteomes" id="UP000092544">
    <property type="component" value="Unassembled WGS sequence"/>
</dbReference>
<keyword evidence="2" id="KW-0378">Hydrolase</keyword>